<protein>
    <submittedName>
        <fullName evidence="3">Uncharacterized protein</fullName>
    </submittedName>
</protein>
<feature type="region of interest" description="Disordered" evidence="1">
    <location>
        <begin position="90"/>
        <end position="119"/>
    </location>
</feature>
<evidence type="ECO:0000256" key="1">
    <source>
        <dbReference type="SAM" id="MobiDB-lite"/>
    </source>
</evidence>
<reference evidence="3" key="1">
    <citation type="submission" date="2021-01" db="EMBL/GenBank/DDBJ databases">
        <authorList>
            <person name="Corre E."/>
            <person name="Pelletier E."/>
            <person name="Niang G."/>
            <person name="Scheremetjew M."/>
            <person name="Finn R."/>
            <person name="Kale V."/>
            <person name="Holt S."/>
            <person name="Cochrane G."/>
            <person name="Meng A."/>
            <person name="Brown T."/>
            <person name="Cohen L."/>
        </authorList>
    </citation>
    <scope>NUCLEOTIDE SEQUENCE</scope>
    <source>
        <strain evidence="3">NIES-2562</strain>
    </source>
</reference>
<evidence type="ECO:0000313" key="2">
    <source>
        <dbReference type="EMBL" id="CAE0261442.1"/>
    </source>
</evidence>
<sequence>MMEERRYLLQVHTKYLRGSGIHHNDQETQDVVDDLFQSQTSRWKVPVLLEEDFFKNDLHLHNDLRIYDTFFQHCQAWTDEQGRSLWNRTPTASFTRQNTPRSHGSSLPRSLEDEMIGEQQQKEEEGMLSVLLSPPDTLGILQTLFSAAVESNVRRRGASLDFNDITINLSLEDHLCIPNNLKDEWKNSEKMWNWQTSVFVGLLIAHKEEFLRLRLPSETAFFENLLLFLMISHGGHHLLRIAFRMERFQLVKNVIRITSPWSRLWRHLPCTTEQGQLRHHTGLSFPEVYLPEIFQAFKHGCTPSERTFWHKHDNLELYVRKEVQLLVDRTLFVQDEADEDVPSELFESAQKVFPWIERPFRNILLSKNVGRVREALSAKNGEPSSEKEKGSSYLWGTVDLLAQVAGIACHFERTQNSIAALFLREFPKDLCALTSEIFCHPTWFRDAYSLCGGSGTSYQWVERETLIRAFMRHCPSKYLEMVYSYSFSFFNGTPASACFLSQETILASPPLIVAQLNVKHLSSVVASKLPTLFVNHFFFLFTHLMHDLNGLGAHPVFSDVIDERGRRPPMELFQSDVLPSDASPLMRRTAALWKELTTGSKPRRSSILATLNDYRFDIGDAWFQDLYQSMVEPNASYGWWETTVDRHVSYLALLRYSNRANERWDCLLQDLIFTQRRREVEYGFVRNRYAFLLQTMKRVDGRKQAIALHLQRMLVETEYMRTLPFSDEDVLRIFVLLNFDFEISCYLPGLFDGTLHLHFEKHKDELQRSFASREVRELILWVSLYFMFPLDILFLMNTFEIVSIPPHRTPSFLRSQTQILVTMAHLDEVDRRLIRRFGPSQFVRYTKDVVDRRYDAAFPDTLREHPELEKVNTWSVWETFPVVMSSSARGDERQLEERRSQRAFFLRYLRVSQAFKMVEKGLVKELDVSLLPGKSWDEEVRAKADARQGQLSFTDAVQSQLLQSSTKTCPIRQFQPRLGELVFLCSNFHMSSIDLLQAFVHNHPSREGIGGGEDLFKQQLEERWKGLQCPLCRQPMHENSFWFKFDPRYFASEEDSPWLVSVEKEKSPSSTDSSLCPPREEAMGHFQTTATTKDGKKSGIWVMKPNHPFLSFKRGYPWITESSSHARSRNGEH</sequence>
<proteinExistence type="predicted"/>
<evidence type="ECO:0000313" key="3">
    <source>
        <dbReference type="EMBL" id="CAE0261443.1"/>
    </source>
</evidence>
<accession>A0A7S3DMP0</accession>
<dbReference type="EMBL" id="HBIB01036540">
    <property type="protein sequence ID" value="CAE0261443.1"/>
    <property type="molecule type" value="Transcribed_RNA"/>
</dbReference>
<name>A0A7S3DMP0_9EUKA</name>
<feature type="compositionally biased region" description="Polar residues" evidence="1">
    <location>
        <begin position="90"/>
        <end position="108"/>
    </location>
</feature>
<dbReference type="EMBL" id="HBIB01036539">
    <property type="protein sequence ID" value="CAE0261442.1"/>
    <property type="molecule type" value="Transcribed_RNA"/>
</dbReference>
<feature type="region of interest" description="Disordered" evidence="1">
    <location>
        <begin position="1061"/>
        <end position="1080"/>
    </location>
</feature>
<dbReference type="AlphaFoldDB" id="A0A7S3DMP0"/>
<organism evidence="3">
    <name type="scientific">Palpitomonas bilix</name>
    <dbReference type="NCBI Taxonomy" id="652834"/>
    <lineage>
        <taxon>Eukaryota</taxon>
        <taxon>Eukaryota incertae sedis</taxon>
    </lineage>
</organism>
<gene>
    <name evidence="2" type="ORF">PBIL07802_LOCUS23735</name>
    <name evidence="3" type="ORF">PBIL07802_LOCUS23736</name>
</gene>